<feature type="compositionally biased region" description="Basic and acidic residues" evidence="1">
    <location>
        <begin position="1"/>
        <end position="14"/>
    </location>
</feature>
<organism evidence="2 3">
    <name type="scientific">Peronospora matthiolae</name>
    <dbReference type="NCBI Taxonomy" id="2874970"/>
    <lineage>
        <taxon>Eukaryota</taxon>
        <taxon>Sar</taxon>
        <taxon>Stramenopiles</taxon>
        <taxon>Oomycota</taxon>
        <taxon>Peronosporomycetes</taxon>
        <taxon>Peronosporales</taxon>
        <taxon>Peronosporaceae</taxon>
        <taxon>Peronospora</taxon>
    </lineage>
</organism>
<protein>
    <submittedName>
        <fullName evidence="2">Uncharacterized protein</fullName>
    </submittedName>
</protein>
<feature type="region of interest" description="Disordered" evidence="1">
    <location>
        <begin position="1"/>
        <end position="57"/>
    </location>
</feature>
<evidence type="ECO:0000313" key="2">
    <source>
        <dbReference type="EMBL" id="CAK7937971.1"/>
    </source>
</evidence>
<gene>
    <name evidence="2" type="ORF">PM001_LOCUS23121</name>
</gene>
<evidence type="ECO:0000313" key="3">
    <source>
        <dbReference type="Proteomes" id="UP001162060"/>
    </source>
</evidence>
<dbReference type="EMBL" id="CAKLBY020000228">
    <property type="protein sequence ID" value="CAK7937971.1"/>
    <property type="molecule type" value="Genomic_DNA"/>
</dbReference>
<comment type="caution">
    <text evidence="2">The sequence shown here is derived from an EMBL/GenBank/DDBJ whole genome shotgun (WGS) entry which is preliminary data.</text>
</comment>
<evidence type="ECO:0000256" key="1">
    <source>
        <dbReference type="SAM" id="MobiDB-lite"/>
    </source>
</evidence>
<name>A0AAV1UTR4_9STRA</name>
<proteinExistence type="predicted"/>
<dbReference type="AlphaFoldDB" id="A0AAV1UTR4"/>
<dbReference type="Proteomes" id="UP001162060">
    <property type="component" value="Unassembled WGS sequence"/>
</dbReference>
<reference evidence="2" key="1">
    <citation type="submission" date="2024-01" db="EMBL/GenBank/DDBJ databases">
        <authorList>
            <person name="Webb A."/>
        </authorList>
    </citation>
    <scope>NUCLEOTIDE SEQUENCE</scope>
    <source>
        <strain evidence="2">Pm1</strain>
    </source>
</reference>
<accession>A0AAV1UTR4</accession>
<sequence>MEKFMRDLQRRPPRSEPTSRPNPNHKVFGVGMPEADMESNDSHGSRGNTFDPDDLDIDGVRWPHLATTEAIMGEEFAAQRIRMPAFAELKDLSGRDHDDNRARSWVQKVKSAFLRDQAPDSDKCLVWRLANRPSTKLVLPTKPIDTQ</sequence>